<dbReference type="EMBL" id="LVLJ01001793">
    <property type="protein sequence ID" value="OAE27989.1"/>
    <property type="molecule type" value="Genomic_DNA"/>
</dbReference>
<organism evidence="1 2">
    <name type="scientific">Marchantia polymorpha subsp. ruderalis</name>
    <dbReference type="NCBI Taxonomy" id="1480154"/>
    <lineage>
        <taxon>Eukaryota</taxon>
        <taxon>Viridiplantae</taxon>
        <taxon>Streptophyta</taxon>
        <taxon>Embryophyta</taxon>
        <taxon>Marchantiophyta</taxon>
        <taxon>Marchantiopsida</taxon>
        <taxon>Marchantiidae</taxon>
        <taxon>Marchantiales</taxon>
        <taxon>Marchantiaceae</taxon>
        <taxon>Marchantia</taxon>
    </lineage>
</organism>
<reference evidence="1" key="1">
    <citation type="submission" date="2016-03" db="EMBL/GenBank/DDBJ databases">
        <title>Mechanisms controlling the formation of the plant cell surface in tip-growing cells are functionally conserved among land plants.</title>
        <authorList>
            <person name="Honkanen S."/>
            <person name="Jones V.A."/>
            <person name="Morieri G."/>
            <person name="Champion C."/>
            <person name="Hetherington A.J."/>
            <person name="Kelly S."/>
            <person name="Saint-Marcoux D."/>
            <person name="Proust H."/>
            <person name="Prescott H."/>
            <person name="Dolan L."/>
        </authorList>
    </citation>
    <scope>NUCLEOTIDE SEQUENCE [LARGE SCALE GENOMIC DNA]</scope>
    <source>
        <tissue evidence="1">Whole gametophyte</tissue>
    </source>
</reference>
<accession>A0A176W4Q8</accession>
<comment type="caution">
    <text evidence="1">The sequence shown here is derived from an EMBL/GenBank/DDBJ whole genome shotgun (WGS) entry which is preliminary data.</text>
</comment>
<evidence type="ECO:0000313" key="1">
    <source>
        <dbReference type="EMBL" id="OAE27989.1"/>
    </source>
</evidence>
<sequence length="207" mass="22900">MRHRHRPELQTSGSERGAAATWLQQLTFSNDGDVNVVAGRESGARRMQMGMTCTAAFCCGQAAGFHNSDLWDVGSKGLGAIYIYINIRPALTPSPEKCHSLLFVVEPRLSSAQLNVEGYLPENGIRIEAVRQDPAATVGRSIRSLPLLQEFLCSSLLAWWLKEWVLSSNVETGVTCGILVFAFLHISRRFEMDIIMLATVSRAFDEL</sequence>
<gene>
    <name evidence="1" type="ORF">AXG93_1062s1210</name>
</gene>
<name>A0A176W4Q8_MARPO</name>
<dbReference type="AlphaFoldDB" id="A0A176W4Q8"/>
<evidence type="ECO:0000313" key="2">
    <source>
        <dbReference type="Proteomes" id="UP000077202"/>
    </source>
</evidence>
<proteinExistence type="predicted"/>
<dbReference type="Proteomes" id="UP000077202">
    <property type="component" value="Unassembled WGS sequence"/>
</dbReference>
<keyword evidence="2" id="KW-1185">Reference proteome</keyword>
<protein>
    <submittedName>
        <fullName evidence="1">Uncharacterized protein</fullName>
    </submittedName>
</protein>